<dbReference type="Proteomes" id="UP000034196">
    <property type="component" value="Unassembled WGS sequence"/>
</dbReference>
<keyword evidence="2" id="KW-0808">Transferase</keyword>
<comment type="caution">
    <text evidence="3">The sequence shown here is derived from an EMBL/GenBank/DDBJ whole genome shotgun (WGS) entry which is preliminary data.</text>
</comment>
<sequence length="254" mass="27381">MAESFGEDAERYDRTRPRYPEALVRRIVDACPGPDVLDVGCGTGIVARQFRAAGCTVLGVEPDARMAGLARRSGIATEVARWEEWDPAGRTFDAVVSGQAWHWIDPVEGAVQAARVLRPGGLLALFWNVPELPVEVMEAFAAVFERVVPDSPFDFRALSGGALTGYARLLDKVAEGIGGTGRFGGPEQWRCAWEWSYTRDAWLAQMPTFGPLTRLPKPQLEQVLDGAGAAVDALGGTFTARYTTMAVGASLLPG</sequence>
<dbReference type="Pfam" id="PF13489">
    <property type="entry name" value="Methyltransf_23"/>
    <property type="match status" value="1"/>
</dbReference>
<organism evidence="3 4">
    <name type="scientific">Streptomyces mangrovisoli</name>
    <dbReference type="NCBI Taxonomy" id="1428628"/>
    <lineage>
        <taxon>Bacteria</taxon>
        <taxon>Bacillati</taxon>
        <taxon>Actinomycetota</taxon>
        <taxon>Actinomycetes</taxon>
        <taxon>Kitasatosporales</taxon>
        <taxon>Streptomycetaceae</taxon>
        <taxon>Streptomyces</taxon>
    </lineage>
</organism>
<dbReference type="SUPFAM" id="SSF53335">
    <property type="entry name" value="S-adenosyl-L-methionine-dependent methyltransferases"/>
    <property type="match status" value="1"/>
</dbReference>
<name>A0A1J4NVM9_9ACTN</name>
<dbReference type="AlphaFoldDB" id="A0A1J4NVM9"/>
<protein>
    <submittedName>
        <fullName evidence="3">Methyltransferase type 11</fullName>
    </submittedName>
</protein>
<keyword evidence="4" id="KW-1185">Reference proteome</keyword>
<keyword evidence="1 3" id="KW-0489">Methyltransferase</keyword>
<dbReference type="STRING" id="1428628.WN71_018545"/>
<dbReference type="Gene3D" id="3.40.50.150">
    <property type="entry name" value="Vaccinia Virus protein VP39"/>
    <property type="match status" value="1"/>
</dbReference>
<accession>A0A1J4NVM9</accession>
<evidence type="ECO:0000256" key="1">
    <source>
        <dbReference type="ARBA" id="ARBA00022603"/>
    </source>
</evidence>
<dbReference type="GO" id="GO:0008168">
    <property type="term" value="F:methyltransferase activity"/>
    <property type="evidence" value="ECO:0007669"/>
    <property type="project" value="UniProtKB-KW"/>
</dbReference>
<gene>
    <name evidence="3" type="ORF">WN71_018545</name>
</gene>
<evidence type="ECO:0000313" key="4">
    <source>
        <dbReference type="Proteomes" id="UP000034196"/>
    </source>
</evidence>
<dbReference type="PANTHER" id="PTHR44942">
    <property type="entry name" value="METHYLTRANSF_11 DOMAIN-CONTAINING PROTEIN"/>
    <property type="match status" value="1"/>
</dbReference>
<evidence type="ECO:0000313" key="3">
    <source>
        <dbReference type="EMBL" id="OIJ66395.1"/>
    </source>
</evidence>
<proteinExistence type="predicted"/>
<dbReference type="GO" id="GO:0032259">
    <property type="term" value="P:methylation"/>
    <property type="evidence" value="ECO:0007669"/>
    <property type="project" value="UniProtKB-KW"/>
</dbReference>
<dbReference type="InterPro" id="IPR029063">
    <property type="entry name" value="SAM-dependent_MTases_sf"/>
</dbReference>
<evidence type="ECO:0000256" key="2">
    <source>
        <dbReference type="ARBA" id="ARBA00022679"/>
    </source>
</evidence>
<dbReference type="CDD" id="cd02440">
    <property type="entry name" value="AdoMet_MTases"/>
    <property type="match status" value="1"/>
</dbReference>
<reference evidence="3" key="1">
    <citation type="submission" date="2016-10" db="EMBL/GenBank/DDBJ databases">
        <title>Genome sequence of Streptomyces mangrovisoli MUSC 149.</title>
        <authorList>
            <person name="Lee L.-H."/>
            <person name="Ser H.-L."/>
        </authorList>
    </citation>
    <scope>NUCLEOTIDE SEQUENCE [LARGE SCALE GENOMIC DNA]</scope>
    <source>
        <strain evidence="3">MUSC 149</strain>
    </source>
</reference>
<dbReference type="PANTHER" id="PTHR44942:SF4">
    <property type="entry name" value="METHYLTRANSFERASE TYPE 11 DOMAIN-CONTAINING PROTEIN"/>
    <property type="match status" value="1"/>
</dbReference>
<dbReference type="EMBL" id="LAVA02000040">
    <property type="protein sequence ID" value="OIJ66395.1"/>
    <property type="molecule type" value="Genomic_DNA"/>
</dbReference>
<dbReference type="InterPro" id="IPR051052">
    <property type="entry name" value="Diverse_substrate_MTase"/>
</dbReference>